<dbReference type="EMBL" id="JYDP01003777">
    <property type="protein sequence ID" value="KRY95448.1"/>
    <property type="molecule type" value="Genomic_DNA"/>
</dbReference>
<comment type="caution">
    <text evidence="1">The sequence shown here is derived from an EMBL/GenBank/DDBJ whole genome shotgun (WGS) entry which is preliminary data.</text>
</comment>
<sequence length="30" mass="3714">MPLKRYFTENNPEYAENDNFKMQRRSSMCL</sequence>
<evidence type="ECO:0000313" key="2">
    <source>
        <dbReference type="Proteomes" id="UP000055024"/>
    </source>
</evidence>
<dbReference type="Proteomes" id="UP000055024">
    <property type="component" value="Unassembled WGS sequence"/>
</dbReference>
<reference evidence="1 2" key="1">
    <citation type="submission" date="2015-01" db="EMBL/GenBank/DDBJ databases">
        <title>Evolution of Trichinella species and genotypes.</title>
        <authorList>
            <person name="Korhonen P.K."/>
            <person name="Edoardo P."/>
            <person name="Giuseppe L.R."/>
            <person name="Gasser R.B."/>
        </authorList>
    </citation>
    <scope>NUCLEOTIDE SEQUENCE [LARGE SCALE GENOMIC DNA]</scope>
    <source>
        <strain evidence="1">ISS1029</strain>
    </source>
</reference>
<evidence type="ECO:0000313" key="1">
    <source>
        <dbReference type="EMBL" id="KRY95448.1"/>
    </source>
</evidence>
<accession>A0A0V1GB32</accession>
<name>A0A0V1GB32_9BILA</name>
<protein>
    <submittedName>
        <fullName evidence="1">Uncharacterized protein</fullName>
    </submittedName>
</protein>
<gene>
    <name evidence="1" type="ORF">T11_8329</name>
</gene>
<proteinExistence type="predicted"/>
<organism evidence="1 2">
    <name type="scientific">Trichinella zimbabwensis</name>
    <dbReference type="NCBI Taxonomy" id="268475"/>
    <lineage>
        <taxon>Eukaryota</taxon>
        <taxon>Metazoa</taxon>
        <taxon>Ecdysozoa</taxon>
        <taxon>Nematoda</taxon>
        <taxon>Enoplea</taxon>
        <taxon>Dorylaimia</taxon>
        <taxon>Trichinellida</taxon>
        <taxon>Trichinellidae</taxon>
        <taxon>Trichinella</taxon>
    </lineage>
</organism>
<dbReference type="AlphaFoldDB" id="A0A0V1GB32"/>
<keyword evidence="2" id="KW-1185">Reference proteome</keyword>